<reference evidence="2" key="1">
    <citation type="submission" date="2019-04" db="EMBL/GenBank/DDBJ databases">
        <title>Genome assembly of Zosterops borbonicus 15179.</title>
        <authorList>
            <person name="Leroy T."/>
            <person name="Anselmetti Y."/>
            <person name="Tilak M.-K."/>
            <person name="Nabholz B."/>
        </authorList>
    </citation>
    <scope>NUCLEOTIDE SEQUENCE</scope>
    <source>
        <strain evidence="2">HGM_15179</strain>
        <tissue evidence="2">Muscle</tissue>
    </source>
</reference>
<dbReference type="OrthoDB" id="411173at2759"/>
<sequence length="129" mass="14377">MRQAQRVTVNDATSDWQPLTSGALQGSILSPVLFNISTNDLDTGLQRILSKTTDDTKLGAVDSLEGREILQRNLDKIESWAIPNSMEFNKDKCPILHLGWGNPGFTDWGMRYRKAVPQKGPWGSWSMAS</sequence>
<dbReference type="PANTHER" id="PTHR33332">
    <property type="entry name" value="REVERSE TRANSCRIPTASE DOMAIN-CONTAINING PROTEIN"/>
    <property type="match status" value="1"/>
</dbReference>
<dbReference type="InterPro" id="IPR000477">
    <property type="entry name" value="RT_dom"/>
</dbReference>
<keyword evidence="3" id="KW-1185">Reference proteome</keyword>
<dbReference type="PROSITE" id="PS50878">
    <property type="entry name" value="RT_POL"/>
    <property type="match status" value="1"/>
</dbReference>
<evidence type="ECO:0000259" key="1">
    <source>
        <dbReference type="PROSITE" id="PS50878"/>
    </source>
</evidence>
<feature type="domain" description="Reverse transcriptase" evidence="1">
    <location>
        <begin position="1"/>
        <end position="127"/>
    </location>
</feature>
<dbReference type="Proteomes" id="UP000796761">
    <property type="component" value="Unassembled WGS sequence"/>
</dbReference>
<dbReference type="EMBL" id="SWJQ01000475">
    <property type="protein sequence ID" value="TRZ13894.1"/>
    <property type="molecule type" value="Genomic_DNA"/>
</dbReference>
<protein>
    <recommendedName>
        <fullName evidence="1">Reverse transcriptase domain-containing protein</fullName>
    </recommendedName>
</protein>
<dbReference type="Pfam" id="PF00078">
    <property type="entry name" value="RVT_1"/>
    <property type="match status" value="1"/>
</dbReference>
<dbReference type="AlphaFoldDB" id="A0A8K1LH81"/>
<evidence type="ECO:0000313" key="2">
    <source>
        <dbReference type="EMBL" id="TRZ13894.1"/>
    </source>
</evidence>
<proteinExistence type="predicted"/>
<name>A0A8K1LH81_9PASS</name>
<accession>A0A8K1LH81</accession>
<gene>
    <name evidence="2" type="ORF">HGM15179_013219</name>
</gene>
<comment type="caution">
    <text evidence="2">The sequence shown here is derived from an EMBL/GenBank/DDBJ whole genome shotgun (WGS) entry which is preliminary data.</text>
</comment>
<organism evidence="2 3">
    <name type="scientific">Zosterops borbonicus</name>
    <dbReference type="NCBI Taxonomy" id="364589"/>
    <lineage>
        <taxon>Eukaryota</taxon>
        <taxon>Metazoa</taxon>
        <taxon>Chordata</taxon>
        <taxon>Craniata</taxon>
        <taxon>Vertebrata</taxon>
        <taxon>Euteleostomi</taxon>
        <taxon>Archelosauria</taxon>
        <taxon>Archosauria</taxon>
        <taxon>Dinosauria</taxon>
        <taxon>Saurischia</taxon>
        <taxon>Theropoda</taxon>
        <taxon>Coelurosauria</taxon>
        <taxon>Aves</taxon>
        <taxon>Neognathae</taxon>
        <taxon>Neoaves</taxon>
        <taxon>Telluraves</taxon>
        <taxon>Australaves</taxon>
        <taxon>Passeriformes</taxon>
        <taxon>Sylvioidea</taxon>
        <taxon>Zosteropidae</taxon>
        <taxon>Zosterops</taxon>
    </lineage>
</organism>
<evidence type="ECO:0000313" key="3">
    <source>
        <dbReference type="Proteomes" id="UP000796761"/>
    </source>
</evidence>